<comment type="caution">
    <text evidence="1">The sequence shown here is derived from an EMBL/GenBank/DDBJ whole genome shotgun (WGS) entry which is preliminary data.</text>
</comment>
<gene>
    <name evidence="1" type="ORF">CRG98_022616</name>
</gene>
<proteinExistence type="predicted"/>
<sequence>MVVYSQSYRVDPYSLAKITENRVRSGNWPDWAVFGSEFTTVDPDGILMQGKVNEQLSKSKCPSSLGLSLCGLIKEISSLIFFHCINEEEIGALMSIDEDGVLSSNCRLDIFLRGCKLHGEDDKEMRVNVDHAILMKKSQEALMSIDESLSVILEDLEIFSCKCLREAWGGRFGKGRVALGQLVGLMAEEEKPGKSSCLN</sequence>
<protein>
    <submittedName>
        <fullName evidence="1">Uncharacterized protein</fullName>
    </submittedName>
</protein>
<accession>A0A2I0JM48</accession>
<dbReference type="AlphaFoldDB" id="A0A2I0JM48"/>
<evidence type="ECO:0000313" key="1">
    <source>
        <dbReference type="EMBL" id="PKI56990.1"/>
    </source>
</evidence>
<reference evidence="1 2" key="1">
    <citation type="submission" date="2017-11" db="EMBL/GenBank/DDBJ databases">
        <title>De-novo sequencing of pomegranate (Punica granatum L.) genome.</title>
        <authorList>
            <person name="Akparov Z."/>
            <person name="Amiraslanov A."/>
            <person name="Hajiyeva S."/>
            <person name="Abbasov M."/>
            <person name="Kaur K."/>
            <person name="Hamwieh A."/>
            <person name="Solovyev V."/>
            <person name="Salamov A."/>
            <person name="Braich B."/>
            <person name="Kosarev P."/>
            <person name="Mahmoud A."/>
            <person name="Hajiyev E."/>
            <person name="Babayeva S."/>
            <person name="Izzatullayeva V."/>
            <person name="Mammadov A."/>
            <person name="Mammadov A."/>
            <person name="Sharifova S."/>
            <person name="Ojaghi J."/>
            <person name="Eynullazada K."/>
            <person name="Bayramov B."/>
            <person name="Abdulazimova A."/>
            <person name="Shahmuradov I."/>
        </authorList>
    </citation>
    <scope>NUCLEOTIDE SEQUENCE [LARGE SCALE GENOMIC DNA]</scope>
    <source>
        <strain evidence="2">cv. AG2017</strain>
        <tissue evidence="1">Leaf</tissue>
    </source>
</reference>
<dbReference type="Proteomes" id="UP000233551">
    <property type="component" value="Unassembled WGS sequence"/>
</dbReference>
<organism evidence="1 2">
    <name type="scientific">Punica granatum</name>
    <name type="common">Pomegranate</name>
    <dbReference type="NCBI Taxonomy" id="22663"/>
    <lineage>
        <taxon>Eukaryota</taxon>
        <taxon>Viridiplantae</taxon>
        <taxon>Streptophyta</taxon>
        <taxon>Embryophyta</taxon>
        <taxon>Tracheophyta</taxon>
        <taxon>Spermatophyta</taxon>
        <taxon>Magnoliopsida</taxon>
        <taxon>eudicotyledons</taxon>
        <taxon>Gunneridae</taxon>
        <taxon>Pentapetalae</taxon>
        <taxon>rosids</taxon>
        <taxon>malvids</taxon>
        <taxon>Myrtales</taxon>
        <taxon>Lythraceae</taxon>
        <taxon>Punica</taxon>
    </lineage>
</organism>
<dbReference type="EMBL" id="PGOL01001544">
    <property type="protein sequence ID" value="PKI56990.1"/>
    <property type="molecule type" value="Genomic_DNA"/>
</dbReference>
<keyword evidence="2" id="KW-1185">Reference proteome</keyword>
<name>A0A2I0JM48_PUNGR</name>
<evidence type="ECO:0000313" key="2">
    <source>
        <dbReference type="Proteomes" id="UP000233551"/>
    </source>
</evidence>